<evidence type="ECO:0000313" key="3">
    <source>
        <dbReference type="EMBL" id="SDF74620.1"/>
    </source>
</evidence>
<sequence length="193" mass="20197">MKKTILFCIPAMALGLLQACSGNKTASTSDSTAMKTDSSTTTVKTDSSAMMMADTTFAAKAAVGGMAEVALGKMAVAKGSAKEVKDFGQMMTMDHGKANAELMSIAKAKNIMLPAGLDAEHQAKSDSLSKLSGKDFDMAYVNAMVDGHKKTLALMQSEAANGKDAELKAFAAKTAPVVQMHLDHILKIQTSVK</sequence>
<reference evidence="3 4" key="1">
    <citation type="submission" date="2016-10" db="EMBL/GenBank/DDBJ databases">
        <authorList>
            <person name="de Groot N.N."/>
        </authorList>
    </citation>
    <scope>NUCLEOTIDE SEQUENCE [LARGE SCALE GENOMIC DNA]</scope>
    <source>
        <strain evidence="3 4">47C3B</strain>
    </source>
</reference>
<keyword evidence="4" id="KW-1185">Reference proteome</keyword>
<organism evidence="3 4">
    <name type="scientific">Mucilaginibacter pineti</name>
    <dbReference type="NCBI Taxonomy" id="1391627"/>
    <lineage>
        <taxon>Bacteria</taxon>
        <taxon>Pseudomonadati</taxon>
        <taxon>Bacteroidota</taxon>
        <taxon>Sphingobacteriia</taxon>
        <taxon>Sphingobacteriales</taxon>
        <taxon>Sphingobacteriaceae</taxon>
        <taxon>Mucilaginibacter</taxon>
    </lineage>
</organism>
<accession>A0A1G7NMX0</accession>
<feature type="chain" id="PRO_5011437961" evidence="1">
    <location>
        <begin position="27"/>
        <end position="193"/>
    </location>
</feature>
<dbReference type="InterPro" id="IPR025419">
    <property type="entry name" value="DUF4142"/>
</dbReference>
<dbReference type="Pfam" id="PF13628">
    <property type="entry name" value="DUF4142"/>
    <property type="match status" value="1"/>
</dbReference>
<dbReference type="PROSITE" id="PS51257">
    <property type="entry name" value="PROKAR_LIPOPROTEIN"/>
    <property type="match status" value="1"/>
</dbReference>
<dbReference type="PANTHER" id="PTHR38593">
    <property type="entry name" value="BLR2558 PROTEIN"/>
    <property type="match status" value="1"/>
</dbReference>
<dbReference type="Gene3D" id="1.20.1260.10">
    <property type="match status" value="1"/>
</dbReference>
<dbReference type="AlphaFoldDB" id="A0A1G7NMX0"/>
<feature type="domain" description="DUF4142" evidence="2">
    <location>
        <begin position="53"/>
        <end position="185"/>
    </location>
</feature>
<evidence type="ECO:0000259" key="2">
    <source>
        <dbReference type="Pfam" id="PF13628"/>
    </source>
</evidence>
<dbReference type="OrthoDB" id="883203at2"/>
<dbReference type="InterPro" id="IPR012347">
    <property type="entry name" value="Ferritin-like"/>
</dbReference>
<evidence type="ECO:0000256" key="1">
    <source>
        <dbReference type="SAM" id="SignalP"/>
    </source>
</evidence>
<gene>
    <name evidence="3" type="ORF">SAMN05216464_1283</name>
</gene>
<keyword evidence="1" id="KW-0732">Signal</keyword>
<dbReference type="Proteomes" id="UP000199072">
    <property type="component" value="Unassembled WGS sequence"/>
</dbReference>
<dbReference type="RefSeq" id="WP_091157522.1">
    <property type="nucleotide sequence ID" value="NZ_FNAI01000028.1"/>
</dbReference>
<protein>
    <submittedName>
        <fullName evidence="3">Putative membrane protein</fullName>
    </submittedName>
</protein>
<dbReference type="STRING" id="1391627.SAMN05216464_1283"/>
<dbReference type="PANTHER" id="PTHR38593:SF1">
    <property type="entry name" value="BLR2558 PROTEIN"/>
    <property type="match status" value="1"/>
</dbReference>
<name>A0A1G7NMX0_9SPHI</name>
<evidence type="ECO:0000313" key="4">
    <source>
        <dbReference type="Proteomes" id="UP000199072"/>
    </source>
</evidence>
<dbReference type="EMBL" id="FNAI01000028">
    <property type="protein sequence ID" value="SDF74620.1"/>
    <property type="molecule type" value="Genomic_DNA"/>
</dbReference>
<proteinExistence type="predicted"/>
<feature type="signal peptide" evidence="1">
    <location>
        <begin position="1"/>
        <end position="26"/>
    </location>
</feature>